<dbReference type="PRINTS" id="PR01415">
    <property type="entry name" value="ANKYRIN"/>
</dbReference>
<keyword evidence="4" id="KW-0645">Protease</keyword>
<dbReference type="InterPro" id="IPR043504">
    <property type="entry name" value="Peptidase_S1_PA_chymotrypsin"/>
</dbReference>
<comment type="caution">
    <text evidence="7">The sequence shown here is derived from an EMBL/GenBank/DDBJ whole genome shotgun (WGS) entry which is preliminary data.</text>
</comment>
<keyword evidence="8" id="KW-1185">Reference proteome</keyword>
<evidence type="ECO:0000256" key="4">
    <source>
        <dbReference type="RuleBase" id="RU363034"/>
    </source>
</evidence>
<keyword evidence="4" id="KW-0720">Serine protease</keyword>
<dbReference type="PROSITE" id="PS50240">
    <property type="entry name" value="TRYPSIN_DOM"/>
    <property type="match status" value="1"/>
</dbReference>
<dbReference type="OrthoDB" id="28578at2759"/>
<dbReference type="InterPro" id="IPR002110">
    <property type="entry name" value="Ankyrin_rpt"/>
</dbReference>
<keyword evidence="5" id="KW-0472">Membrane</keyword>
<name>A0A8S1JCY6_9CHLO</name>
<proteinExistence type="predicted"/>
<dbReference type="InterPro" id="IPR018114">
    <property type="entry name" value="TRYPSIN_HIS"/>
</dbReference>
<evidence type="ECO:0000259" key="6">
    <source>
        <dbReference type="PROSITE" id="PS50240"/>
    </source>
</evidence>
<dbReference type="PROSITE" id="PS50297">
    <property type="entry name" value="ANK_REP_REGION"/>
    <property type="match status" value="3"/>
</dbReference>
<keyword evidence="2" id="KW-0611">Plant defense</keyword>
<feature type="domain" description="Peptidase S1" evidence="6">
    <location>
        <begin position="1"/>
        <end position="222"/>
    </location>
</feature>
<dbReference type="InterPro" id="IPR001254">
    <property type="entry name" value="Trypsin_dom"/>
</dbReference>
<dbReference type="InterPro" id="IPR009003">
    <property type="entry name" value="Peptidase_S1_PA"/>
</dbReference>
<dbReference type="Pfam" id="PF00931">
    <property type="entry name" value="NB-ARC"/>
    <property type="match status" value="1"/>
</dbReference>
<keyword evidence="5" id="KW-1133">Transmembrane helix</keyword>
<dbReference type="SMART" id="SM00020">
    <property type="entry name" value="Tryp_SPc"/>
    <property type="match status" value="1"/>
</dbReference>
<dbReference type="InterPro" id="IPR042197">
    <property type="entry name" value="Apaf_helical"/>
</dbReference>
<feature type="repeat" description="ANK" evidence="3">
    <location>
        <begin position="1147"/>
        <end position="1179"/>
    </location>
</feature>
<evidence type="ECO:0000313" key="8">
    <source>
        <dbReference type="Proteomes" id="UP000708148"/>
    </source>
</evidence>
<dbReference type="InterPro" id="IPR058546">
    <property type="entry name" value="RPS4B/Roq1-like_LRR"/>
</dbReference>
<evidence type="ECO:0000256" key="2">
    <source>
        <dbReference type="ARBA" id="ARBA00022821"/>
    </source>
</evidence>
<dbReference type="GO" id="GO:0004252">
    <property type="term" value="F:serine-type endopeptidase activity"/>
    <property type="evidence" value="ECO:0007669"/>
    <property type="project" value="InterPro"/>
</dbReference>
<dbReference type="PRINTS" id="PR00364">
    <property type="entry name" value="DISEASERSIST"/>
</dbReference>
<dbReference type="PANTHER" id="PTHR36766">
    <property type="entry name" value="PLANT BROAD-SPECTRUM MILDEW RESISTANCE PROTEIN RPW8"/>
    <property type="match status" value="1"/>
</dbReference>
<dbReference type="Gene3D" id="2.40.10.10">
    <property type="entry name" value="Trypsin-like serine proteases"/>
    <property type="match status" value="1"/>
</dbReference>
<reference evidence="7" key="1">
    <citation type="submission" date="2020-12" db="EMBL/GenBank/DDBJ databases">
        <authorList>
            <person name="Iha C."/>
        </authorList>
    </citation>
    <scope>NUCLEOTIDE SEQUENCE</scope>
</reference>
<dbReference type="GO" id="GO:0043531">
    <property type="term" value="F:ADP binding"/>
    <property type="evidence" value="ECO:0007669"/>
    <property type="project" value="InterPro"/>
</dbReference>
<dbReference type="GO" id="GO:0006508">
    <property type="term" value="P:proteolysis"/>
    <property type="evidence" value="ECO:0007669"/>
    <property type="project" value="UniProtKB-KW"/>
</dbReference>
<dbReference type="Proteomes" id="UP000708148">
    <property type="component" value="Unassembled WGS sequence"/>
</dbReference>
<dbReference type="PANTHER" id="PTHR36766:SF30">
    <property type="entry name" value="TIR-NBS TYPE DISEASE RESISTANCE PROTEIN-RELATED"/>
    <property type="match status" value="1"/>
</dbReference>
<dbReference type="Gene3D" id="3.80.10.10">
    <property type="entry name" value="Ribonuclease Inhibitor"/>
    <property type="match status" value="1"/>
</dbReference>
<accession>A0A8S1JCY6</accession>
<sequence>MGRMPLCGGCLIHPHYVMTAAHCLDGVGQQPVVMIGAHNVDTNVPTPGVQVVPAQDVIKHPRWDGDVFSGFDIGLIRLARDVRNVVTPRLARHSPVANTPVYALGWGQQRAIPENSTANNLHMATKLLVVEKEFCPPAVKEHLKAHHICAYHANESVCKGDSGGPLLGPDGDKGSPGTGSAELDVIYGVISFGDSCGRAANRIATAYINVAFFISWIDSVLSDNCRPQAEMHVEVLAAVLMLFIVAAVIGFAAYFQSTIWDVQHCGGDEDSWRTLIALMEQGVARIQEISHSQELERRSCEQLLREFPATLVRRYTRGECKPSESLLNLRRLYDALTEVIVGLKMILERLGMLQVRWKDHVEEKLKMLMRTMDSERKMLLDHHWGIFCLPKRPKYVVGQEDDIHVAKEYLIGSRAAVVRERSRGIVCVVGMGGSGKTTLMRTILNDNWVQNAFSGISMVYVNDGAHVLQCQQQIWRALLGSLPFPESDDAETIAQQLRVRLSSRKVLIVLDNVWAACDIEHLTVIDPENGSMIIVTTRVAAVVVALGGHKHDVDELNQHNSVKLFCHHAFKSDDPPPPYLRQEVDKVVKECHGHPLTLEVVGCGIASTAVDSGSEAMWRSIMTTAARRLSNSELSGGEEALYERLKPSYDKLSRKEQHCFLHFASVAGNYHLILSDVIDVWSAAGNMDRCEAEQIWWRLVSLALVKRDHKGGVGYRLSEDELALSSTGFQDVASESCYLHDVLRGLAMYITKQGDMETREKWYDAGPTPLKDVVANWPSVILGKELSFSHKRIGTWSWDVQMPNMRVVLLRDTALADVPKLVLSMRLLRVLDLSFSCISSLPEDLTGISKLKVLRLDVCKQLTCLPENIGVLSDLTVLSLRFCVNLSDFPESLCELVELSSLYAPGCRFESLPACLGCLSKLQRLDLSSCGKLRELPSTMGGLTSLEMLNLLGLTELRELPTTLGSLKALKNLFLGGCLKLGSLPKSLTALGKLEILGLEYCKKISSLPERIGVLSKLRKLELNWCRGLNKFPASMDQLTNLEVLGLDLVPYAARMSSANVYPAPQPLHRQNNSYGYPRQGRLPKDLVDRIERRETRINDQVNSRTLLVLSKTFSWTRLHRTVFHGSKVLRNKIDEIQRFINCGDKEGKTPGHWAAEWNKKKSLKLILDRGAEIDRQDESGMTALHLAAYEGNKECVKALVEAKATLDIKDKEMCTPLLYASQNGHLEVVRLLVDRGASVNMKVRVRLCGFRNFLHLVGADSLVSTTVNICRFAASHVCWTSRASERNGAFGACIGLVLQTTNRNQHSRKRGQIFHTL</sequence>
<dbReference type="InterPro" id="IPR003593">
    <property type="entry name" value="AAA+_ATPase"/>
</dbReference>
<protein>
    <recommendedName>
        <fullName evidence="6">Peptidase S1 domain-containing protein</fullName>
    </recommendedName>
</protein>
<dbReference type="Gene3D" id="1.25.40.20">
    <property type="entry name" value="Ankyrin repeat-containing domain"/>
    <property type="match status" value="1"/>
</dbReference>
<gene>
    <name evidence="7" type="ORF">OSTQU699_LOCUS10398</name>
</gene>
<dbReference type="EMBL" id="CAJHUC010003006">
    <property type="protein sequence ID" value="CAD7705043.1"/>
    <property type="molecule type" value="Genomic_DNA"/>
</dbReference>
<dbReference type="GO" id="GO:0005930">
    <property type="term" value="C:axoneme"/>
    <property type="evidence" value="ECO:0007669"/>
    <property type="project" value="UniProtKB-SubCell"/>
</dbReference>
<dbReference type="InterPro" id="IPR036770">
    <property type="entry name" value="Ankyrin_rpt-contain_sf"/>
</dbReference>
<comment type="subcellular location">
    <subcellularLocation>
        <location evidence="1">Cytoplasm</location>
        <location evidence="1">Cytoskeleton</location>
        <location evidence="1">Cilium axoneme</location>
    </subcellularLocation>
</comment>
<keyword evidence="3" id="KW-0040">ANK repeat</keyword>
<evidence type="ECO:0000256" key="5">
    <source>
        <dbReference type="SAM" id="Phobius"/>
    </source>
</evidence>
<feature type="repeat" description="ANK" evidence="3">
    <location>
        <begin position="1213"/>
        <end position="1245"/>
    </location>
</feature>
<dbReference type="PROSITE" id="PS00135">
    <property type="entry name" value="TRYPSIN_SER"/>
    <property type="match status" value="1"/>
</dbReference>
<dbReference type="CDD" id="cd00190">
    <property type="entry name" value="Tryp_SPc"/>
    <property type="match status" value="1"/>
</dbReference>
<dbReference type="InterPro" id="IPR032675">
    <property type="entry name" value="LRR_dom_sf"/>
</dbReference>
<evidence type="ECO:0000256" key="3">
    <source>
        <dbReference type="PROSITE-ProRule" id="PRU00023"/>
    </source>
</evidence>
<dbReference type="SMART" id="SM00248">
    <property type="entry name" value="ANK"/>
    <property type="match status" value="3"/>
</dbReference>
<dbReference type="InterPro" id="IPR027417">
    <property type="entry name" value="P-loop_NTPase"/>
</dbReference>
<dbReference type="Gene3D" id="3.40.50.300">
    <property type="entry name" value="P-loop containing nucleotide triphosphate hydrolases"/>
    <property type="match status" value="1"/>
</dbReference>
<evidence type="ECO:0000313" key="7">
    <source>
        <dbReference type="EMBL" id="CAD7705043.1"/>
    </source>
</evidence>
<dbReference type="Pfam" id="PF00089">
    <property type="entry name" value="Trypsin"/>
    <property type="match status" value="1"/>
</dbReference>
<dbReference type="SUPFAM" id="SSF50494">
    <property type="entry name" value="Trypsin-like serine proteases"/>
    <property type="match status" value="1"/>
</dbReference>
<dbReference type="SMART" id="SM00382">
    <property type="entry name" value="AAA"/>
    <property type="match status" value="1"/>
</dbReference>
<evidence type="ECO:0000256" key="1">
    <source>
        <dbReference type="ARBA" id="ARBA00004430"/>
    </source>
</evidence>
<dbReference type="InterPro" id="IPR002182">
    <property type="entry name" value="NB-ARC"/>
</dbReference>
<dbReference type="PROSITE" id="PS00134">
    <property type="entry name" value="TRYPSIN_HIS"/>
    <property type="match status" value="1"/>
</dbReference>
<dbReference type="Gene3D" id="1.10.8.430">
    <property type="entry name" value="Helical domain of apoptotic protease-activating factors"/>
    <property type="match status" value="1"/>
</dbReference>
<keyword evidence="4" id="KW-0378">Hydrolase</keyword>
<feature type="repeat" description="ANK" evidence="3">
    <location>
        <begin position="1180"/>
        <end position="1212"/>
    </location>
</feature>
<dbReference type="InterPro" id="IPR033116">
    <property type="entry name" value="TRYPSIN_SER"/>
</dbReference>
<dbReference type="Pfam" id="PF12796">
    <property type="entry name" value="Ank_2"/>
    <property type="match status" value="1"/>
</dbReference>
<dbReference type="PROSITE" id="PS50088">
    <property type="entry name" value="ANK_REPEAT"/>
    <property type="match status" value="3"/>
</dbReference>
<feature type="transmembrane region" description="Helical" evidence="5">
    <location>
        <begin position="233"/>
        <end position="255"/>
    </location>
</feature>
<dbReference type="SUPFAM" id="SSF52058">
    <property type="entry name" value="L domain-like"/>
    <property type="match status" value="1"/>
</dbReference>
<organism evidence="7 8">
    <name type="scientific">Ostreobium quekettii</name>
    <dbReference type="NCBI Taxonomy" id="121088"/>
    <lineage>
        <taxon>Eukaryota</taxon>
        <taxon>Viridiplantae</taxon>
        <taxon>Chlorophyta</taxon>
        <taxon>core chlorophytes</taxon>
        <taxon>Ulvophyceae</taxon>
        <taxon>TCBD clade</taxon>
        <taxon>Bryopsidales</taxon>
        <taxon>Ostreobineae</taxon>
        <taxon>Ostreobiaceae</taxon>
        <taxon>Ostreobium</taxon>
    </lineage>
</organism>
<dbReference type="SUPFAM" id="SSF48403">
    <property type="entry name" value="Ankyrin repeat"/>
    <property type="match status" value="1"/>
</dbReference>
<dbReference type="Pfam" id="PF23286">
    <property type="entry name" value="LRR_13"/>
    <property type="match status" value="1"/>
</dbReference>
<keyword evidence="5" id="KW-0812">Transmembrane</keyword>
<dbReference type="SUPFAM" id="SSF52540">
    <property type="entry name" value="P-loop containing nucleoside triphosphate hydrolases"/>
    <property type="match status" value="1"/>
</dbReference>